<dbReference type="EMBL" id="ML977359">
    <property type="protein sequence ID" value="KAF2106812.1"/>
    <property type="molecule type" value="Genomic_DNA"/>
</dbReference>
<dbReference type="Proteomes" id="UP000799770">
    <property type="component" value="Unassembled WGS sequence"/>
</dbReference>
<dbReference type="AlphaFoldDB" id="A0A6A5YHT6"/>
<evidence type="ECO:0000313" key="3">
    <source>
        <dbReference type="Proteomes" id="UP000799770"/>
    </source>
</evidence>
<reference evidence="2" key="1">
    <citation type="journal article" date="2020" name="Stud. Mycol.">
        <title>101 Dothideomycetes genomes: a test case for predicting lifestyles and emergence of pathogens.</title>
        <authorList>
            <person name="Haridas S."/>
            <person name="Albert R."/>
            <person name="Binder M."/>
            <person name="Bloem J."/>
            <person name="Labutti K."/>
            <person name="Salamov A."/>
            <person name="Andreopoulos B."/>
            <person name="Baker S."/>
            <person name="Barry K."/>
            <person name="Bills G."/>
            <person name="Bluhm B."/>
            <person name="Cannon C."/>
            <person name="Castanera R."/>
            <person name="Culley D."/>
            <person name="Daum C."/>
            <person name="Ezra D."/>
            <person name="Gonzalez J."/>
            <person name="Henrissat B."/>
            <person name="Kuo A."/>
            <person name="Liang C."/>
            <person name="Lipzen A."/>
            <person name="Lutzoni F."/>
            <person name="Magnuson J."/>
            <person name="Mondo S."/>
            <person name="Nolan M."/>
            <person name="Ohm R."/>
            <person name="Pangilinan J."/>
            <person name="Park H.-J."/>
            <person name="Ramirez L."/>
            <person name="Alfaro M."/>
            <person name="Sun H."/>
            <person name="Tritt A."/>
            <person name="Yoshinaga Y."/>
            <person name="Zwiers L.-H."/>
            <person name="Turgeon B."/>
            <person name="Goodwin S."/>
            <person name="Spatafora J."/>
            <person name="Crous P."/>
            <person name="Grigoriev I."/>
        </authorList>
    </citation>
    <scope>NUCLEOTIDE SEQUENCE</scope>
    <source>
        <strain evidence="2">CBS 627.86</strain>
    </source>
</reference>
<keyword evidence="3" id="KW-1185">Reference proteome</keyword>
<evidence type="ECO:0000256" key="1">
    <source>
        <dbReference type="SAM" id="MobiDB-lite"/>
    </source>
</evidence>
<dbReference type="OrthoDB" id="3797561at2759"/>
<feature type="region of interest" description="Disordered" evidence="1">
    <location>
        <begin position="405"/>
        <end position="424"/>
    </location>
</feature>
<proteinExistence type="predicted"/>
<name>A0A6A5YHT6_9PLEO</name>
<organism evidence="2 3">
    <name type="scientific">Lophiotrema nucula</name>
    <dbReference type="NCBI Taxonomy" id="690887"/>
    <lineage>
        <taxon>Eukaryota</taxon>
        <taxon>Fungi</taxon>
        <taxon>Dikarya</taxon>
        <taxon>Ascomycota</taxon>
        <taxon>Pezizomycotina</taxon>
        <taxon>Dothideomycetes</taxon>
        <taxon>Pleosporomycetidae</taxon>
        <taxon>Pleosporales</taxon>
        <taxon>Lophiotremataceae</taxon>
        <taxon>Lophiotrema</taxon>
    </lineage>
</organism>
<gene>
    <name evidence="2" type="ORF">BDV96DRAFT_327080</name>
</gene>
<feature type="region of interest" description="Disordered" evidence="1">
    <location>
        <begin position="187"/>
        <end position="235"/>
    </location>
</feature>
<evidence type="ECO:0000313" key="2">
    <source>
        <dbReference type="EMBL" id="KAF2106812.1"/>
    </source>
</evidence>
<sequence length="445" mass="48263">MSPFAAQALRRITSEGSSSSGSLYSRADNMIHSIHGTPLEDKLNEFSAGYYGMTSWGPARQASFASAFCSSQPGISISPPDEAIDPVLNMIGMHPAQTQTKAASALPALSLRTDLKRSSPGYPVYSPTEDAKFWFPSPVSMAGSGAPTPRANTLMSIDGSSMCGPSRRCNSHNYEHYGRDADSHCLSDAGSSDRSVDGLPWVSPGRGHSPSHAQRGASPARSTSTTSLSPASPISPRAAMMKNMFKKQAFQDSSPFHKPGESPPGVQRFDGRADSNIPVNSMSYTYYDGATTFACPNDGTHWAPASPTDSSQSTAPPLSLCIATGTEYYTPSPIWPYGHMMWYFSNRPTDSGFLAVPPLTEAQVAEYRFWRPCGKRSCAFGCGGANEGEMAAAKRLFRDEVVVQEEPELGEEHEEEEKKVEKPRMSREDYIKMFRNRSRDGVADI</sequence>
<feature type="compositionally biased region" description="Acidic residues" evidence="1">
    <location>
        <begin position="405"/>
        <end position="415"/>
    </location>
</feature>
<protein>
    <submittedName>
        <fullName evidence="2">Uncharacterized protein</fullName>
    </submittedName>
</protein>
<feature type="compositionally biased region" description="Low complexity" evidence="1">
    <location>
        <begin position="217"/>
        <end position="235"/>
    </location>
</feature>
<accession>A0A6A5YHT6</accession>
<feature type="region of interest" description="Disordered" evidence="1">
    <location>
        <begin position="252"/>
        <end position="273"/>
    </location>
</feature>